<organism evidence="2 3">
    <name type="scientific">Verminephrobacter eiseniae (strain EF01-2)</name>
    <dbReference type="NCBI Taxonomy" id="391735"/>
    <lineage>
        <taxon>Bacteria</taxon>
        <taxon>Pseudomonadati</taxon>
        <taxon>Pseudomonadota</taxon>
        <taxon>Betaproteobacteria</taxon>
        <taxon>Burkholderiales</taxon>
        <taxon>Comamonadaceae</taxon>
        <taxon>Verminephrobacter</taxon>
    </lineage>
</organism>
<dbReference type="EMBL" id="CP000542">
    <property type="protein sequence ID" value="ABM59384.1"/>
    <property type="molecule type" value="Genomic_DNA"/>
</dbReference>
<evidence type="ECO:0000256" key="1">
    <source>
        <dbReference type="SAM" id="Phobius"/>
    </source>
</evidence>
<proteinExistence type="predicted"/>
<dbReference type="STRING" id="391735.Veis_3668"/>
<evidence type="ECO:0000313" key="3">
    <source>
        <dbReference type="Proteomes" id="UP000000374"/>
    </source>
</evidence>
<keyword evidence="3" id="KW-1185">Reference proteome</keyword>
<protein>
    <submittedName>
        <fullName evidence="2">Uncharacterized protein</fullName>
    </submittedName>
</protein>
<keyword evidence="1" id="KW-0812">Transmembrane</keyword>
<gene>
    <name evidence="2" type="ordered locus">Veis_3668</name>
</gene>
<keyword evidence="1" id="KW-0472">Membrane</keyword>
<dbReference type="HOGENOM" id="CLU_1805377_0_0_4"/>
<evidence type="ECO:0000313" key="2">
    <source>
        <dbReference type="EMBL" id="ABM59384.1"/>
    </source>
</evidence>
<name>A1WP27_VEREI</name>
<dbReference type="AlphaFoldDB" id="A1WP27"/>
<keyword evidence="1" id="KW-1133">Transmembrane helix</keyword>
<sequence length="143" mass="15027">MKANNHEKPVHDRRPVLGDLLGAGTCLEGQGGQEIAPGLRPMVVVFLATGAKGAQSALIDRLSREGNTPADAHAWLAVLIRKWRHTVIGSYAGAGAALMGLRRMLGDGTTAGPYLSVLCAFLLTMALAMALKWYAPIGQDPGP</sequence>
<accession>A1WP27</accession>
<reference evidence="3" key="1">
    <citation type="submission" date="2006-12" db="EMBL/GenBank/DDBJ databases">
        <title>Complete sequence of chromosome 1 of Verminephrobacter eiseniae EF01-2.</title>
        <authorList>
            <person name="Copeland A."/>
            <person name="Lucas S."/>
            <person name="Lapidus A."/>
            <person name="Barry K."/>
            <person name="Detter J.C."/>
            <person name="Glavina del Rio T."/>
            <person name="Dalin E."/>
            <person name="Tice H."/>
            <person name="Pitluck S."/>
            <person name="Chertkov O."/>
            <person name="Brettin T."/>
            <person name="Bruce D."/>
            <person name="Han C."/>
            <person name="Tapia R."/>
            <person name="Gilna P."/>
            <person name="Schmutz J."/>
            <person name="Larimer F."/>
            <person name="Land M."/>
            <person name="Hauser L."/>
            <person name="Kyrpides N."/>
            <person name="Kim E."/>
            <person name="Stahl D."/>
            <person name="Richardson P."/>
        </authorList>
    </citation>
    <scope>NUCLEOTIDE SEQUENCE [LARGE SCALE GENOMIC DNA]</scope>
    <source>
        <strain evidence="3">EF01-2</strain>
    </source>
</reference>
<dbReference type="Proteomes" id="UP000000374">
    <property type="component" value="Chromosome"/>
</dbReference>
<feature type="transmembrane region" description="Helical" evidence="1">
    <location>
        <begin position="113"/>
        <end position="135"/>
    </location>
</feature>
<dbReference type="KEGG" id="vei:Veis_3668"/>